<dbReference type="EMBL" id="CP046171">
    <property type="protein sequence ID" value="QIS07028.1"/>
    <property type="molecule type" value="Genomic_DNA"/>
</dbReference>
<dbReference type="InterPro" id="IPR002401">
    <property type="entry name" value="Cyt_P450_E_grp-I"/>
</dbReference>
<keyword evidence="4" id="KW-0503">Monooxygenase</keyword>
<accession>A0A6G9Y1G0</accession>
<keyword evidence="4" id="KW-0560">Oxidoreductase</keyword>
<keyword evidence="3 4" id="KW-0479">Metal-binding</keyword>
<dbReference type="CDD" id="cd11053">
    <property type="entry name" value="CYP110-like"/>
    <property type="match status" value="1"/>
</dbReference>
<dbReference type="PANTHER" id="PTHR24305:SF166">
    <property type="entry name" value="CYTOCHROME P450 12A4, MITOCHONDRIAL-RELATED"/>
    <property type="match status" value="1"/>
</dbReference>
<dbReference type="Pfam" id="PF00067">
    <property type="entry name" value="p450"/>
    <property type="match status" value="1"/>
</dbReference>
<dbReference type="PROSITE" id="PS00086">
    <property type="entry name" value="CYTOCHROME_P450"/>
    <property type="match status" value="1"/>
</dbReference>
<evidence type="ECO:0000313" key="5">
    <source>
        <dbReference type="EMBL" id="QIS07028.1"/>
    </source>
</evidence>
<dbReference type="InterPro" id="IPR017972">
    <property type="entry name" value="Cyt_P450_CS"/>
</dbReference>
<name>A0A6G9Y1G0_NOCBR</name>
<dbReference type="PANTHER" id="PTHR24305">
    <property type="entry name" value="CYTOCHROME P450"/>
    <property type="match status" value="1"/>
</dbReference>
<organism evidence="5 6">
    <name type="scientific">Nocardia brasiliensis</name>
    <dbReference type="NCBI Taxonomy" id="37326"/>
    <lineage>
        <taxon>Bacteria</taxon>
        <taxon>Bacillati</taxon>
        <taxon>Actinomycetota</taxon>
        <taxon>Actinomycetes</taxon>
        <taxon>Mycobacteriales</taxon>
        <taxon>Nocardiaceae</taxon>
        <taxon>Nocardia</taxon>
    </lineage>
</organism>
<dbReference type="AlphaFoldDB" id="A0A6G9Y1G0"/>
<dbReference type="InterPro" id="IPR001128">
    <property type="entry name" value="Cyt_P450"/>
</dbReference>
<proteinExistence type="inferred from homology"/>
<comment type="cofactor">
    <cofactor evidence="1 3">
        <name>heme</name>
        <dbReference type="ChEBI" id="CHEBI:30413"/>
    </cofactor>
</comment>
<dbReference type="RefSeq" id="WP_167466034.1">
    <property type="nucleotide sequence ID" value="NZ_CP046171.1"/>
</dbReference>
<gene>
    <name evidence="5" type="ORF">F5X71_36150</name>
</gene>
<evidence type="ECO:0000256" key="2">
    <source>
        <dbReference type="ARBA" id="ARBA00010617"/>
    </source>
</evidence>
<feature type="binding site" description="axial binding residue" evidence="3">
    <location>
        <position position="398"/>
    </location>
    <ligand>
        <name>heme</name>
        <dbReference type="ChEBI" id="CHEBI:30413"/>
    </ligand>
    <ligandPart>
        <name>Fe</name>
        <dbReference type="ChEBI" id="CHEBI:18248"/>
    </ligandPart>
</feature>
<reference evidence="5 6" key="1">
    <citation type="journal article" date="2019" name="ACS Chem. Biol.">
        <title>Identification and Mobilization of a Cryptic Antibiotic Biosynthesis Gene Locus from a Human-Pathogenic Nocardia Isolate.</title>
        <authorList>
            <person name="Herisse M."/>
            <person name="Ishida K."/>
            <person name="Porter J.L."/>
            <person name="Howden B."/>
            <person name="Hertweck C."/>
            <person name="Stinear T.P."/>
            <person name="Pidot S.J."/>
        </authorList>
    </citation>
    <scope>NUCLEOTIDE SEQUENCE [LARGE SCALE GENOMIC DNA]</scope>
    <source>
        <strain evidence="5 6">AUSMDU00024985</strain>
    </source>
</reference>
<dbReference type="Gene3D" id="1.10.630.10">
    <property type="entry name" value="Cytochrome P450"/>
    <property type="match status" value="1"/>
</dbReference>
<dbReference type="InterPro" id="IPR036396">
    <property type="entry name" value="Cyt_P450_sf"/>
</dbReference>
<dbReference type="GO" id="GO:0020037">
    <property type="term" value="F:heme binding"/>
    <property type="evidence" value="ECO:0007669"/>
    <property type="project" value="InterPro"/>
</dbReference>
<dbReference type="PRINTS" id="PR00463">
    <property type="entry name" value="EP450I"/>
</dbReference>
<sequence>MDGAHATTVAELRQPRPMLGHALLACVDFERYFRWRRARDGDPIYCRFPGMGSALFTGTAAGARELFRAPVDTVEPPLPNPIEPLVGPGSLILTAGARHRRDRTLLAPAFHSARIREYGELIRTATRRELAGETGAAWVPGARIDARAAARSITLQVILTAVFGVGGRQDRTEYAAAVGAFLESYSGPLMLLPVLRHKAFGYGPWDRFVRARARLDRLIRAEITRRRADPHRRTTDLLGLLLSTHYDDGTAITDAQLCDELRTLLVAGHETTATTLVWALYHLHRAPATLERLRGELRDAGPRTDPAELARLPYLDAVCQETLRLHPPVPIVVRRLTAPGTLCGIALDAGDTLGIAVPLLHSDPAVWSEPARFEPQRFIERRYRPCEFAPFGGGHRRCVGAALADYELRVALATMLAAVRLRLPQRAAHGRTPISVPHNIATGPHRPILFDIVSDLHHEDV</sequence>
<evidence type="ECO:0000313" key="6">
    <source>
        <dbReference type="Proteomes" id="UP000501705"/>
    </source>
</evidence>
<evidence type="ECO:0000256" key="3">
    <source>
        <dbReference type="PIRSR" id="PIRSR602401-1"/>
    </source>
</evidence>
<dbReference type="Proteomes" id="UP000501705">
    <property type="component" value="Chromosome"/>
</dbReference>
<dbReference type="GO" id="GO:0005506">
    <property type="term" value="F:iron ion binding"/>
    <property type="evidence" value="ECO:0007669"/>
    <property type="project" value="InterPro"/>
</dbReference>
<keyword evidence="3 4" id="KW-0408">Iron</keyword>
<dbReference type="InterPro" id="IPR050121">
    <property type="entry name" value="Cytochrome_P450_monoxygenase"/>
</dbReference>
<dbReference type="GO" id="GO:0004497">
    <property type="term" value="F:monooxygenase activity"/>
    <property type="evidence" value="ECO:0007669"/>
    <property type="project" value="UniProtKB-KW"/>
</dbReference>
<dbReference type="GO" id="GO:0016705">
    <property type="term" value="F:oxidoreductase activity, acting on paired donors, with incorporation or reduction of molecular oxygen"/>
    <property type="evidence" value="ECO:0007669"/>
    <property type="project" value="InterPro"/>
</dbReference>
<dbReference type="SUPFAM" id="SSF48264">
    <property type="entry name" value="Cytochrome P450"/>
    <property type="match status" value="1"/>
</dbReference>
<comment type="similarity">
    <text evidence="2 4">Belongs to the cytochrome P450 family.</text>
</comment>
<evidence type="ECO:0000256" key="4">
    <source>
        <dbReference type="RuleBase" id="RU000461"/>
    </source>
</evidence>
<protein>
    <submittedName>
        <fullName evidence="5">Cytochrome P450</fullName>
    </submittedName>
</protein>
<keyword evidence="3 4" id="KW-0349">Heme</keyword>
<evidence type="ECO:0000256" key="1">
    <source>
        <dbReference type="ARBA" id="ARBA00001971"/>
    </source>
</evidence>
<dbReference type="PRINTS" id="PR00385">
    <property type="entry name" value="P450"/>
</dbReference>